<dbReference type="Pfam" id="PF20431">
    <property type="entry name" value="E_motif"/>
    <property type="match status" value="1"/>
</dbReference>
<feature type="repeat" description="PPR" evidence="2">
    <location>
        <begin position="707"/>
        <end position="741"/>
    </location>
</feature>
<feature type="non-terminal residue" evidence="5">
    <location>
        <position position="910"/>
    </location>
</feature>
<feature type="region of interest" description="Disordered" evidence="3">
    <location>
        <begin position="167"/>
        <end position="212"/>
    </location>
</feature>
<feature type="compositionally biased region" description="Basic and acidic residues" evidence="3">
    <location>
        <begin position="86"/>
        <end position="104"/>
    </location>
</feature>
<name>A0A9Q0GA74_9ROSI</name>
<feature type="region of interest" description="Disordered" evidence="3">
    <location>
        <begin position="237"/>
        <end position="302"/>
    </location>
</feature>
<evidence type="ECO:0000256" key="3">
    <source>
        <dbReference type="SAM" id="MobiDB-lite"/>
    </source>
</evidence>
<reference evidence="5" key="2">
    <citation type="journal article" date="2023" name="Plants (Basel)">
        <title>Annotation of the Turnera subulata (Passifloraceae) Draft Genome Reveals the S-Locus Evolved after the Divergence of Turneroideae from Passifloroideae in a Stepwise Manner.</title>
        <authorList>
            <person name="Henning P.M."/>
            <person name="Roalson E.H."/>
            <person name="Mir W."/>
            <person name="McCubbin A.G."/>
            <person name="Shore J.S."/>
        </authorList>
    </citation>
    <scope>NUCLEOTIDE SEQUENCE</scope>
    <source>
        <strain evidence="5">F60SS</strain>
    </source>
</reference>
<dbReference type="SUPFAM" id="SSF48452">
    <property type="entry name" value="TPR-like"/>
    <property type="match status" value="1"/>
</dbReference>
<dbReference type="PANTHER" id="PTHR46713:SF1">
    <property type="entry name" value="F13M7.16 PROTEIN"/>
    <property type="match status" value="1"/>
</dbReference>
<dbReference type="InterPro" id="IPR018997">
    <property type="entry name" value="PUB_domain"/>
</dbReference>
<dbReference type="InterPro" id="IPR011990">
    <property type="entry name" value="TPR-like_helical_dom_sf"/>
</dbReference>
<dbReference type="OrthoDB" id="336240at2759"/>
<feature type="compositionally biased region" description="Basic and acidic residues" evidence="3">
    <location>
        <begin position="237"/>
        <end position="263"/>
    </location>
</feature>
<dbReference type="AlphaFoldDB" id="A0A9Q0GA74"/>
<protein>
    <recommendedName>
        <fullName evidence="4">PUB domain-containing protein</fullName>
    </recommendedName>
</protein>
<evidence type="ECO:0000313" key="6">
    <source>
        <dbReference type="Proteomes" id="UP001141552"/>
    </source>
</evidence>
<feature type="compositionally biased region" description="Pro residues" evidence="3">
    <location>
        <begin position="456"/>
        <end position="465"/>
    </location>
</feature>
<feature type="domain" description="PUB" evidence="4">
    <location>
        <begin position="320"/>
        <end position="389"/>
    </location>
</feature>
<gene>
    <name evidence="5" type="ORF">Tsubulata_002538</name>
</gene>
<dbReference type="InterPro" id="IPR002885">
    <property type="entry name" value="PPR_rpt"/>
</dbReference>
<reference evidence="5" key="1">
    <citation type="submission" date="2022-02" db="EMBL/GenBank/DDBJ databases">
        <authorList>
            <person name="Henning P.M."/>
            <person name="McCubbin A.G."/>
            <person name="Shore J.S."/>
        </authorList>
    </citation>
    <scope>NUCLEOTIDE SEQUENCE</scope>
    <source>
        <strain evidence="5">F60SS</strain>
        <tissue evidence="5">Leaves</tissue>
    </source>
</reference>
<evidence type="ECO:0000256" key="2">
    <source>
        <dbReference type="PROSITE-ProRule" id="PRU00708"/>
    </source>
</evidence>
<dbReference type="PROSITE" id="PS51375">
    <property type="entry name" value="PPR"/>
    <property type="match status" value="3"/>
</dbReference>
<dbReference type="FunFam" id="1.25.40.10:FF:000090">
    <property type="entry name" value="Pentatricopeptide repeat-containing protein, chloroplastic"/>
    <property type="match status" value="1"/>
</dbReference>
<dbReference type="Gene3D" id="1.25.40.10">
    <property type="entry name" value="Tetratricopeptide repeat domain"/>
    <property type="match status" value="4"/>
</dbReference>
<feature type="repeat" description="PPR" evidence="2">
    <location>
        <begin position="645"/>
        <end position="679"/>
    </location>
</feature>
<sequence length="910" mass="102888">INDTTSQPPPIQLSYSTDRRFNYDPSLVKSSNGGSVAQVRRLWGPVEEAQDHAELTSHTNFAESTEAVLNLVCTTCGKPCRCKTESDLHTKRTGHADFEDKTAETTKPISLEAPKPVPMDVDDESPADASTTSQTQTEGNSSAEAAVNWVVEHENDPDIDEIPLVPANTKVEAPKPSLTPEEVKQRAQELRERARKKKEEEEKRMEREREKERIRIGKELLEAKRIEEENERKRLLALRKAEKEEEQRAREKIRQKLEEDKAERRRRLGLPPEDPATAKPSTPVVEEKKSSLPVRPATKQEKMRECLRSLKQNHKDDDFKVKRAFQTLHTYIANVAKNPNEEKFRKIKLNNLNFQDRVGSLTGGIEFLELCGFSKTSEEFLFLPRDKVDMAVLNSAGSELNSAINNPFFGASPRVRVKKGALKKLRTAKKIKLRKEPKPTPAKTTTLPAKKKVEKPPPPPPPPASLLPKPTLPLNRAETHFISLIHSTKTTSQLRQIHAQILLRDLSFSSHLTTQLISSSSLHNSIDYVISIFDHYDNNNLFTFNALIRGLEKNSRLLDSITRFKLMLRSGVTPDRLTYPFVLKSIARLYLEELGASLHCVVLKCGAEFDGFVRVSLLDMYVKVGKLGSALKVFDESPHRFGTESGLLWNVVISGCCKAGHMKKAVKLVEAMPVKDIGPWNSLVDGFFKVGDLRRATKLFERMPEKDVVSWTIMVNGLSLCGYHEKALAMFFRMLEDGMRPNDFTVVFLAVLTACVHSRKIDLGRNFFDSMKLDYCIEPSMKHYVLIVDLLGRAGRLKEAVHFIQSMPVPDFRGWVALFCASKAHRNIKMAALASQKILELEPKRHGTYVFLENVYTAIGRLEDAARVRSLMKKSRIVKDPGWSYIEMDGHAHSFVAGDVTHSDTKEIYL</sequence>
<dbReference type="CDD" id="cd22249">
    <property type="entry name" value="UDM1_RNF168_RNF169-like"/>
    <property type="match status" value="1"/>
</dbReference>
<proteinExistence type="predicted"/>
<feature type="non-terminal residue" evidence="5">
    <location>
        <position position="1"/>
    </location>
</feature>
<dbReference type="Gene3D" id="1.10.8.10">
    <property type="entry name" value="DNA helicase RuvA subunit, C-terminal domain"/>
    <property type="match status" value="1"/>
</dbReference>
<dbReference type="NCBIfam" id="TIGR00756">
    <property type="entry name" value="PPR"/>
    <property type="match status" value="4"/>
</dbReference>
<dbReference type="EMBL" id="JAKUCV010001512">
    <property type="protein sequence ID" value="KAJ4846023.1"/>
    <property type="molecule type" value="Genomic_DNA"/>
</dbReference>
<feature type="compositionally biased region" description="Polar residues" evidence="3">
    <location>
        <begin position="128"/>
        <end position="143"/>
    </location>
</feature>
<keyword evidence="1" id="KW-0677">Repeat</keyword>
<feature type="compositionally biased region" description="Basic and acidic residues" evidence="3">
    <location>
        <begin position="181"/>
        <end position="212"/>
    </location>
</feature>
<evidence type="ECO:0000259" key="4">
    <source>
        <dbReference type="Pfam" id="PF09409"/>
    </source>
</evidence>
<dbReference type="SUPFAM" id="SSF143503">
    <property type="entry name" value="PUG domain-like"/>
    <property type="match status" value="1"/>
</dbReference>
<evidence type="ECO:0000256" key="1">
    <source>
        <dbReference type="ARBA" id="ARBA00022737"/>
    </source>
</evidence>
<evidence type="ECO:0000313" key="5">
    <source>
        <dbReference type="EMBL" id="KAJ4846023.1"/>
    </source>
</evidence>
<dbReference type="InterPro" id="IPR036339">
    <property type="entry name" value="PUB-like_dom_sf"/>
</dbReference>
<dbReference type="Gene3D" id="1.20.58.2190">
    <property type="match status" value="1"/>
</dbReference>
<feature type="region of interest" description="Disordered" evidence="3">
    <location>
        <begin position="86"/>
        <end position="143"/>
    </location>
</feature>
<feature type="repeat" description="PPR" evidence="2">
    <location>
        <begin position="540"/>
        <end position="574"/>
    </location>
</feature>
<dbReference type="Pfam" id="PF09409">
    <property type="entry name" value="PUB"/>
    <property type="match status" value="1"/>
</dbReference>
<dbReference type="CDD" id="cd10461">
    <property type="entry name" value="PUB_UBA_plant"/>
    <property type="match status" value="1"/>
</dbReference>
<dbReference type="SMART" id="SM00580">
    <property type="entry name" value="PUG"/>
    <property type="match status" value="1"/>
</dbReference>
<organism evidence="5 6">
    <name type="scientific">Turnera subulata</name>
    <dbReference type="NCBI Taxonomy" id="218843"/>
    <lineage>
        <taxon>Eukaryota</taxon>
        <taxon>Viridiplantae</taxon>
        <taxon>Streptophyta</taxon>
        <taxon>Embryophyta</taxon>
        <taxon>Tracheophyta</taxon>
        <taxon>Spermatophyta</taxon>
        <taxon>Magnoliopsida</taxon>
        <taxon>eudicotyledons</taxon>
        <taxon>Gunneridae</taxon>
        <taxon>Pentapetalae</taxon>
        <taxon>rosids</taxon>
        <taxon>fabids</taxon>
        <taxon>Malpighiales</taxon>
        <taxon>Passifloraceae</taxon>
        <taxon>Turnera</taxon>
    </lineage>
</organism>
<keyword evidence="6" id="KW-1185">Reference proteome</keyword>
<dbReference type="InterPro" id="IPR046848">
    <property type="entry name" value="E_motif"/>
</dbReference>
<feature type="region of interest" description="Disordered" evidence="3">
    <location>
        <begin position="430"/>
        <end position="470"/>
    </location>
</feature>
<dbReference type="Proteomes" id="UP001141552">
    <property type="component" value="Unassembled WGS sequence"/>
</dbReference>
<accession>A0A9Q0GA74</accession>
<dbReference type="Pfam" id="PF01535">
    <property type="entry name" value="PPR"/>
    <property type="match status" value="5"/>
</dbReference>
<comment type="caution">
    <text evidence="5">The sequence shown here is derived from an EMBL/GenBank/DDBJ whole genome shotgun (WGS) entry which is preliminary data.</text>
</comment>
<dbReference type="PANTHER" id="PTHR46713">
    <property type="entry name" value="F13M7.16 PROTEIN"/>
    <property type="match status" value="1"/>
</dbReference>